<dbReference type="AlphaFoldDB" id="A0A0A9HNT7"/>
<accession>A0A0A9HNT7</accession>
<evidence type="ECO:0000313" key="1">
    <source>
        <dbReference type="EMBL" id="JAE38402.1"/>
    </source>
</evidence>
<reference evidence="1" key="1">
    <citation type="submission" date="2014-09" db="EMBL/GenBank/DDBJ databases">
        <authorList>
            <person name="Magalhaes I.L.F."/>
            <person name="Oliveira U."/>
            <person name="Santos F.R."/>
            <person name="Vidigal T.H.D.A."/>
            <person name="Brescovit A.D."/>
            <person name="Santos A.J."/>
        </authorList>
    </citation>
    <scope>NUCLEOTIDE SEQUENCE</scope>
    <source>
        <tissue evidence="1">Shoot tissue taken approximately 20 cm above the soil surface</tissue>
    </source>
</reference>
<sequence>MISGKRWSPISIFISFVAPHGVLVAAAAEAVKAALAGLVAAEAAQRGEDAAQTW</sequence>
<protein>
    <submittedName>
        <fullName evidence="1">Uncharacterized protein</fullName>
    </submittedName>
</protein>
<dbReference type="EMBL" id="GBRH01159494">
    <property type="protein sequence ID" value="JAE38402.1"/>
    <property type="molecule type" value="Transcribed_RNA"/>
</dbReference>
<name>A0A0A9HNT7_ARUDO</name>
<proteinExistence type="predicted"/>
<organism evidence="1">
    <name type="scientific">Arundo donax</name>
    <name type="common">Giant reed</name>
    <name type="synonym">Donax arundinaceus</name>
    <dbReference type="NCBI Taxonomy" id="35708"/>
    <lineage>
        <taxon>Eukaryota</taxon>
        <taxon>Viridiplantae</taxon>
        <taxon>Streptophyta</taxon>
        <taxon>Embryophyta</taxon>
        <taxon>Tracheophyta</taxon>
        <taxon>Spermatophyta</taxon>
        <taxon>Magnoliopsida</taxon>
        <taxon>Liliopsida</taxon>
        <taxon>Poales</taxon>
        <taxon>Poaceae</taxon>
        <taxon>PACMAD clade</taxon>
        <taxon>Arundinoideae</taxon>
        <taxon>Arundineae</taxon>
        <taxon>Arundo</taxon>
    </lineage>
</organism>
<reference evidence="1" key="2">
    <citation type="journal article" date="2015" name="Data Brief">
        <title>Shoot transcriptome of the giant reed, Arundo donax.</title>
        <authorList>
            <person name="Barrero R.A."/>
            <person name="Guerrero F.D."/>
            <person name="Moolhuijzen P."/>
            <person name="Goolsby J.A."/>
            <person name="Tidwell J."/>
            <person name="Bellgard S.E."/>
            <person name="Bellgard M.I."/>
        </authorList>
    </citation>
    <scope>NUCLEOTIDE SEQUENCE</scope>
    <source>
        <tissue evidence="1">Shoot tissue taken approximately 20 cm above the soil surface</tissue>
    </source>
</reference>